<evidence type="ECO:0000313" key="1">
    <source>
        <dbReference type="EMBL" id="GLX70571.1"/>
    </source>
</evidence>
<evidence type="ECO:0008006" key="3">
    <source>
        <dbReference type="Google" id="ProtNLM"/>
    </source>
</evidence>
<name>A0ABQ6GMK3_9BACL</name>
<sequence length="121" mass="13723">MPIIKQSLFIQAPIQVCFDLSRSIDIHMDSTSQTNERAINGRTSGLIELGESVTWEARHFGIRQHLSAVITEFEEPYRFVDEMVSGAFKSFRHEHRFVASEDGTLMTDIFDYASPWGAVGI</sequence>
<protein>
    <recommendedName>
        <fullName evidence="3">Cell division protein</fullName>
    </recommendedName>
</protein>
<accession>A0ABQ6GMK3</accession>
<dbReference type="CDD" id="cd07820">
    <property type="entry name" value="SRPBCC_3"/>
    <property type="match status" value="1"/>
</dbReference>
<dbReference type="InterPro" id="IPR023393">
    <property type="entry name" value="START-like_dom_sf"/>
</dbReference>
<gene>
    <name evidence="1" type="ORF">MU1_49170</name>
</gene>
<dbReference type="Gene3D" id="3.30.530.20">
    <property type="match status" value="1"/>
</dbReference>
<reference evidence="1 2" key="1">
    <citation type="submission" date="2023-03" db="EMBL/GenBank/DDBJ databases">
        <title>Draft genome sequence of the bacteria which degrade cell wall of Tricholomamatutake.</title>
        <authorList>
            <person name="Konishi Y."/>
            <person name="Fukuta Y."/>
            <person name="Shirasaka N."/>
        </authorList>
    </citation>
    <scope>NUCLEOTIDE SEQUENCE [LARGE SCALE GENOMIC DNA]</scope>
    <source>
        <strain evidence="2">mu1</strain>
    </source>
</reference>
<evidence type="ECO:0000313" key="2">
    <source>
        <dbReference type="Proteomes" id="UP001157114"/>
    </source>
</evidence>
<dbReference type="SUPFAM" id="SSF55961">
    <property type="entry name" value="Bet v1-like"/>
    <property type="match status" value="1"/>
</dbReference>
<comment type="caution">
    <text evidence="1">The sequence shown here is derived from an EMBL/GenBank/DDBJ whole genome shotgun (WGS) entry which is preliminary data.</text>
</comment>
<dbReference type="EMBL" id="BSSQ01000019">
    <property type="protein sequence ID" value="GLX70571.1"/>
    <property type="molecule type" value="Genomic_DNA"/>
</dbReference>
<keyword evidence="2" id="KW-1185">Reference proteome</keyword>
<organism evidence="1 2">
    <name type="scientific">Paenibacillus glycanilyticus</name>
    <dbReference type="NCBI Taxonomy" id="126569"/>
    <lineage>
        <taxon>Bacteria</taxon>
        <taxon>Bacillati</taxon>
        <taxon>Bacillota</taxon>
        <taxon>Bacilli</taxon>
        <taxon>Bacillales</taxon>
        <taxon>Paenibacillaceae</taxon>
        <taxon>Paenibacillus</taxon>
    </lineage>
</organism>
<dbReference type="Proteomes" id="UP001157114">
    <property type="component" value="Unassembled WGS sequence"/>
</dbReference>
<proteinExistence type="predicted"/>